<reference evidence="2 3" key="1">
    <citation type="submission" date="2017-11" db="EMBL/GenBank/DDBJ databases">
        <title>Genomic Encyclopedia of Archaeal and Bacterial Type Strains, Phase II (KMG-II): From Individual Species to Whole Genera.</title>
        <authorList>
            <person name="Goeker M."/>
        </authorList>
    </citation>
    <scope>NUCLEOTIDE SEQUENCE [LARGE SCALE GENOMIC DNA]</scope>
    <source>
        <strain evidence="2 3">DSM 27763</strain>
    </source>
</reference>
<accession>A0A0B2BAX8</accession>
<keyword evidence="3" id="KW-1185">Reference proteome</keyword>
<dbReference type="EMBL" id="PGEZ01000001">
    <property type="protein sequence ID" value="PJJ58340.1"/>
    <property type="molecule type" value="Genomic_DNA"/>
</dbReference>
<gene>
    <name evidence="2" type="ORF">CLV56_2591</name>
</gene>
<dbReference type="SUPFAM" id="SSF52540">
    <property type="entry name" value="P-loop containing nucleoside triphosphate hydrolases"/>
    <property type="match status" value="1"/>
</dbReference>
<name>A0A0B2BAX8_9ACTN</name>
<proteinExistence type="predicted"/>
<dbReference type="Proteomes" id="UP000230842">
    <property type="component" value="Unassembled WGS sequence"/>
</dbReference>
<dbReference type="Pfam" id="PF13469">
    <property type="entry name" value="Sulfotransfer_3"/>
    <property type="match status" value="1"/>
</dbReference>
<feature type="region of interest" description="Disordered" evidence="1">
    <location>
        <begin position="326"/>
        <end position="351"/>
    </location>
</feature>
<dbReference type="AlphaFoldDB" id="A0A0B2BAX8"/>
<evidence type="ECO:0008006" key="4">
    <source>
        <dbReference type="Google" id="ProtNLM"/>
    </source>
</evidence>
<feature type="region of interest" description="Disordered" evidence="1">
    <location>
        <begin position="1"/>
        <end position="28"/>
    </location>
</feature>
<organism evidence="2 3">
    <name type="scientific">Mumia flava</name>
    <dbReference type="NCBI Taxonomy" id="1348852"/>
    <lineage>
        <taxon>Bacteria</taxon>
        <taxon>Bacillati</taxon>
        <taxon>Actinomycetota</taxon>
        <taxon>Actinomycetes</taxon>
        <taxon>Propionibacteriales</taxon>
        <taxon>Nocardioidaceae</taxon>
        <taxon>Mumia</taxon>
    </lineage>
</organism>
<dbReference type="Gene3D" id="3.40.50.300">
    <property type="entry name" value="P-loop containing nucleotide triphosphate hydrolases"/>
    <property type="match status" value="1"/>
</dbReference>
<dbReference type="RefSeq" id="WP_039354846.1">
    <property type="nucleotide sequence ID" value="NZ_PGEZ01000001.1"/>
</dbReference>
<evidence type="ECO:0000256" key="1">
    <source>
        <dbReference type="SAM" id="MobiDB-lite"/>
    </source>
</evidence>
<protein>
    <recommendedName>
        <fullName evidence="4">Sulfotransferase family protein</fullName>
    </recommendedName>
</protein>
<evidence type="ECO:0000313" key="3">
    <source>
        <dbReference type="Proteomes" id="UP000230842"/>
    </source>
</evidence>
<sequence>MDDQPTDARETSSRDTSSRETSSREDARVVIVLGPGRSGTSSIAGALSMSGVAVPGPAISADDSNPRGHFEPSWMVGLQHRILTEARVGDLDPTPRIADRLRPYAQGEVRAEVRAWIGSALDEHDQVVLKDPRTVHFVDLWTEACDDLGVKPRFLTMLRHPAEVSGSRNTYYFQVTDPAERRAGAIRQVAGWLNAALEAERASRSYDRVFVRYQDLLADWRPELTRVADQLDLRLQPPADASPHPVEDFIDPGLRRVTVSWDDLDVPVALADLAQRTWDAFEPLTTGADGDPAAFDRLREDYDRYFTDALDLTQAARKAGERAARAAGAERARQGAEKAATRARREAESRTVRARLRAAARRIRS</sequence>
<evidence type="ECO:0000313" key="2">
    <source>
        <dbReference type="EMBL" id="PJJ58340.1"/>
    </source>
</evidence>
<dbReference type="InterPro" id="IPR027417">
    <property type="entry name" value="P-loop_NTPase"/>
</dbReference>
<comment type="caution">
    <text evidence="2">The sequence shown here is derived from an EMBL/GenBank/DDBJ whole genome shotgun (WGS) entry which is preliminary data.</text>
</comment>